<dbReference type="EMBL" id="WSEK01000004">
    <property type="protein sequence ID" value="MVQ49081.1"/>
    <property type="molecule type" value="Genomic_DNA"/>
</dbReference>
<dbReference type="InterPro" id="IPR001173">
    <property type="entry name" value="Glyco_trans_2-like"/>
</dbReference>
<protein>
    <submittedName>
        <fullName evidence="2">Glycosyltransferase</fullName>
    </submittedName>
</protein>
<gene>
    <name evidence="2" type="ORF">GON03_07795</name>
</gene>
<dbReference type="AlphaFoldDB" id="A0A6L6XP29"/>
<dbReference type="PANTHER" id="PTHR22916:SF56">
    <property type="entry name" value="GLYCOSYL TRANSFERASE"/>
    <property type="match status" value="1"/>
</dbReference>
<feature type="domain" description="Glycosyltransferase 2-like" evidence="1">
    <location>
        <begin position="23"/>
        <end position="150"/>
    </location>
</feature>
<reference evidence="2 3" key="1">
    <citation type="submission" date="2019-12" db="EMBL/GenBank/DDBJ databases">
        <authorList>
            <person name="Huq M.A."/>
        </authorList>
    </citation>
    <scope>NUCLEOTIDE SEQUENCE [LARGE SCALE GENOMIC DNA]</scope>
    <source>
        <strain evidence="2 3">MAH-18</strain>
    </source>
</reference>
<evidence type="ECO:0000313" key="2">
    <source>
        <dbReference type="EMBL" id="MVQ49081.1"/>
    </source>
</evidence>
<evidence type="ECO:0000259" key="1">
    <source>
        <dbReference type="Pfam" id="PF00535"/>
    </source>
</evidence>
<dbReference type="GO" id="GO:0016740">
    <property type="term" value="F:transferase activity"/>
    <property type="evidence" value="ECO:0007669"/>
    <property type="project" value="UniProtKB-KW"/>
</dbReference>
<keyword evidence="2" id="KW-0808">Transferase</keyword>
<dbReference type="Proteomes" id="UP000473525">
    <property type="component" value="Unassembled WGS sequence"/>
</dbReference>
<comment type="caution">
    <text evidence="2">The sequence shown here is derived from an EMBL/GenBank/DDBJ whole genome shotgun (WGS) entry which is preliminary data.</text>
</comment>
<dbReference type="SUPFAM" id="SSF53448">
    <property type="entry name" value="Nucleotide-diphospho-sugar transferases"/>
    <property type="match status" value="1"/>
</dbReference>
<sequence length="315" mass="34799">MPRAAEVGRGGASGGEGVSASVSIALPVYNGADTLAPAIESVLRQDHDDLELVISDNASTDGTEEVCRHYAAADPRVVYRRHATNVGLLNNFRGAAESSRGRFVRWLGDDDSLEPDYVSRCLQVFAEDERRVLVTTQIAYTDADGGETAPVSYDPAALSSSDPVERFAEMLRLMTAGFALLDPLYAMMRREVAVMPRRNILREDEIFAARLALAGPWGHVPATLARRSRSETDVPELVRLLGVPSWHRHAMDLLQCRELSHWIGRSDLDAAQRRRAHGEVLRLYGRRHRNRARRAVAKLERAVGRPLDTSPSRAG</sequence>
<proteinExistence type="predicted"/>
<accession>A0A6L6XP29</accession>
<dbReference type="InterPro" id="IPR029044">
    <property type="entry name" value="Nucleotide-diphossugar_trans"/>
</dbReference>
<organism evidence="2 3">
    <name type="scientific">Nocardioides agri</name>
    <dbReference type="NCBI Taxonomy" id="2682843"/>
    <lineage>
        <taxon>Bacteria</taxon>
        <taxon>Bacillati</taxon>
        <taxon>Actinomycetota</taxon>
        <taxon>Actinomycetes</taxon>
        <taxon>Propionibacteriales</taxon>
        <taxon>Nocardioidaceae</taxon>
        <taxon>Nocardioides</taxon>
    </lineage>
</organism>
<keyword evidence="3" id="KW-1185">Reference proteome</keyword>
<dbReference type="Pfam" id="PF00535">
    <property type="entry name" value="Glycos_transf_2"/>
    <property type="match status" value="1"/>
</dbReference>
<dbReference type="CDD" id="cd00761">
    <property type="entry name" value="Glyco_tranf_GTA_type"/>
    <property type="match status" value="1"/>
</dbReference>
<dbReference type="Gene3D" id="3.90.550.10">
    <property type="entry name" value="Spore Coat Polysaccharide Biosynthesis Protein SpsA, Chain A"/>
    <property type="match status" value="1"/>
</dbReference>
<evidence type="ECO:0000313" key="3">
    <source>
        <dbReference type="Proteomes" id="UP000473525"/>
    </source>
</evidence>
<dbReference type="PANTHER" id="PTHR22916">
    <property type="entry name" value="GLYCOSYLTRANSFERASE"/>
    <property type="match status" value="1"/>
</dbReference>
<name>A0A6L6XP29_9ACTN</name>